<keyword evidence="12" id="KW-0902">Two-component regulatory system</keyword>
<evidence type="ECO:0000256" key="1">
    <source>
        <dbReference type="ARBA" id="ARBA00000085"/>
    </source>
</evidence>
<dbReference type="CDD" id="cd16922">
    <property type="entry name" value="HATPase_EvgS-ArcB-TorS-like"/>
    <property type="match status" value="1"/>
</dbReference>
<dbReference type="Gene3D" id="3.40.50.2300">
    <property type="match status" value="2"/>
</dbReference>
<dbReference type="AlphaFoldDB" id="A0A2N8T309"/>
<evidence type="ECO:0000259" key="21">
    <source>
        <dbReference type="PROSITE" id="PS50110"/>
    </source>
</evidence>
<dbReference type="InterPro" id="IPR008207">
    <property type="entry name" value="Sig_transdc_His_kin_Hpt_dom"/>
</dbReference>
<dbReference type="InterPro" id="IPR035965">
    <property type="entry name" value="PAS-like_dom_sf"/>
</dbReference>
<dbReference type="Gene3D" id="1.10.287.130">
    <property type="match status" value="1"/>
</dbReference>
<evidence type="ECO:0000259" key="24">
    <source>
        <dbReference type="PROSITE" id="PS50885"/>
    </source>
</evidence>
<dbReference type="CDD" id="cd00082">
    <property type="entry name" value="HisKA"/>
    <property type="match status" value="1"/>
</dbReference>
<dbReference type="EC" id="2.7.13.3" evidence="3"/>
<keyword evidence="11 19" id="KW-1133">Transmembrane helix</keyword>
<dbReference type="Pfam" id="PF02518">
    <property type="entry name" value="HATPase_c"/>
    <property type="match status" value="1"/>
</dbReference>
<evidence type="ECO:0000256" key="6">
    <source>
        <dbReference type="ARBA" id="ARBA00022679"/>
    </source>
</evidence>
<organism evidence="26 27">
    <name type="scientific">Stutzerimonas stutzeri</name>
    <name type="common">Pseudomonas stutzeri</name>
    <dbReference type="NCBI Taxonomy" id="316"/>
    <lineage>
        <taxon>Bacteria</taxon>
        <taxon>Pseudomonadati</taxon>
        <taxon>Pseudomonadota</taxon>
        <taxon>Gammaproteobacteria</taxon>
        <taxon>Pseudomonadales</taxon>
        <taxon>Pseudomonadaceae</taxon>
        <taxon>Stutzerimonas</taxon>
    </lineage>
</organism>
<dbReference type="Pfam" id="PF00989">
    <property type="entry name" value="PAS"/>
    <property type="match status" value="1"/>
</dbReference>
<dbReference type="Pfam" id="PF01627">
    <property type="entry name" value="Hpt"/>
    <property type="match status" value="1"/>
</dbReference>
<evidence type="ECO:0000256" key="18">
    <source>
        <dbReference type="SAM" id="Coils"/>
    </source>
</evidence>
<keyword evidence="6" id="KW-0808">Transferase</keyword>
<keyword evidence="5 17" id="KW-0597">Phosphoprotein</keyword>
<evidence type="ECO:0000256" key="9">
    <source>
        <dbReference type="ARBA" id="ARBA00022777"/>
    </source>
</evidence>
<dbReference type="InterPro" id="IPR036890">
    <property type="entry name" value="HATPase_C_sf"/>
</dbReference>
<evidence type="ECO:0000256" key="7">
    <source>
        <dbReference type="ARBA" id="ARBA00022692"/>
    </source>
</evidence>
<dbReference type="SMART" id="SM00091">
    <property type="entry name" value="PAS"/>
    <property type="match status" value="2"/>
</dbReference>
<feature type="domain" description="HAMP" evidence="24">
    <location>
        <begin position="207"/>
        <end position="259"/>
    </location>
</feature>
<evidence type="ECO:0000259" key="20">
    <source>
        <dbReference type="PROSITE" id="PS50109"/>
    </source>
</evidence>
<dbReference type="SUPFAM" id="SSF55874">
    <property type="entry name" value="ATPase domain of HSP90 chaperone/DNA topoisomerase II/histidine kinase"/>
    <property type="match status" value="1"/>
</dbReference>
<dbReference type="Gene3D" id="3.30.450.20">
    <property type="entry name" value="PAS domain"/>
    <property type="match status" value="2"/>
</dbReference>
<dbReference type="SMART" id="SM00388">
    <property type="entry name" value="HisKA"/>
    <property type="match status" value="1"/>
</dbReference>
<dbReference type="InterPro" id="IPR000700">
    <property type="entry name" value="PAS-assoc_C"/>
</dbReference>
<feature type="domain" description="Histidine kinase" evidence="20">
    <location>
        <begin position="543"/>
        <end position="764"/>
    </location>
</feature>
<dbReference type="InterPro" id="IPR003594">
    <property type="entry name" value="HATPase_dom"/>
</dbReference>
<feature type="transmembrane region" description="Helical" evidence="19">
    <location>
        <begin position="12"/>
        <end position="32"/>
    </location>
</feature>
<feature type="domain" description="PAS" evidence="22">
    <location>
        <begin position="267"/>
        <end position="311"/>
    </location>
</feature>
<name>A0A2N8T309_STUST</name>
<dbReference type="PROSITE" id="PS50894">
    <property type="entry name" value="HPT"/>
    <property type="match status" value="1"/>
</dbReference>
<dbReference type="InterPro" id="IPR001610">
    <property type="entry name" value="PAC"/>
</dbReference>
<evidence type="ECO:0000256" key="15">
    <source>
        <dbReference type="ARBA" id="ARBA00068150"/>
    </source>
</evidence>
<evidence type="ECO:0000256" key="10">
    <source>
        <dbReference type="ARBA" id="ARBA00022840"/>
    </source>
</evidence>
<evidence type="ECO:0000256" key="12">
    <source>
        <dbReference type="ARBA" id="ARBA00023012"/>
    </source>
</evidence>
<dbReference type="InterPro" id="IPR003661">
    <property type="entry name" value="HisK_dim/P_dom"/>
</dbReference>
<dbReference type="Pfam" id="PF08448">
    <property type="entry name" value="PAS_4"/>
    <property type="match status" value="1"/>
</dbReference>
<feature type="domain" description="Response regulatory" evidence="21">
    <location>
        <begin position="782"/>
        <end position="903"/>
    </location>
</feature>
<dbReference type="Gene3D" id="3.30.565.10">
    <property type="entry name" value="Histidine kinase-like ATPase, C-terminal domain"/>
    <property type="match status" value="1"/>
</dbReference>
<dbReference type="InterPro" id="IPR011006">
    <property type="entry name" value="CheY-like_superfamily"/>
</dbReference>
<gene>
    <name evidence="26" type="ORF">CXK94_13910</name>
</gene>
<feature type="domain" description="HPt" evidence="25">
    <location>
        <begin position="1087"/>
        <end position="1182"/>
    </location>
</feature>
<dbReference type="InterPro" id="IPR005467">
    <property type="entry name" value="His_kinase_dom"/>
</dbReference>
<comment type="catalytic activity">
    <reaction evidence="1">
        <text>ATP + protein L-histidine = ADP + protein N-phospho-L-histidine.</text>
        <dbReference type="EC" id="2.7.13.3"/>
    </reaction>
</comment>
<feature type="domain" description="Response regulatory" evidence="21">
    <location>
        <begin position="931"/>
        <end position="1047"/>
    </location>
</feature>
<evidence type="ECO:0000256" key="14">
    <source>
        <dbReference type="ARBA" id="ARBA00064003"/>
    </source>
</evidence>
<dbReference type="SMART" id="SM00448">
    <property type="entry name" value="REC"/>
    <property type="match status" value="2"/>
</dbReference>
<keyword evidence="10" id="KW-0067">ATP-binding</keyword>
<feature type="modified residue" description="4-aspartylphosphate" evidence="17">
    <location>
        <position position="980"/>
    </location>
</feature>
<dbReference type="InterPro" id="IPR004358">
    <property type="entry name" value="Sig_transdc_His_kin-like_C"/>
</dbReference>
<dbReference type="SUPFAM" id="SSF52172">
    <property type="entry name" value="CheY-like"/>
    <property type="match status" value="2"/>
</dbReference>
<dbReference type="GO" id="GO:0005886">
    <property type="term" value="C:plasma membrane"/>
    <property type="evidence" value="ECO:0007669"/>
    <property type="project" value="UniProtKB-SubCell"/>
</dbReference>
<evidence type="ECO:0000256" key="2">
    <source>
        <dbReference type="ARBA" id="ARBA00004651"/>
    </source>
</evidence>
<feature type="transmembrane region" description="Helical" evidence="19">
    <location>
        <begin position="182"/>
        <end position="205"/>
    </location>
</feature>
<keyword evidence="13 19" id="KW-0472">Membrane</keyword>
<accession>A0A2N8T309</accession>
<dbReference type="InterPro" id="IPR036097">
    <property type="entry name" value="HisK_dim/P_sf"/>
</dbReference>
<evidence type="ECO:0000259" key="22">
    <source>
        <dbReference type="PROSITE" id="PS50112"/>
    </source>
</evidence>
<dbReference type="CDD" id="cd00130">
    <property type="entry name" value="PAS"/>
    <property type="match status" value="2"/>
</dbReference>
<dbReference type="Gene3D" id="6.10.340.10">
    <property type="match status" value="1"/>
</dbReference>
<feature type="domain" description="PAS" evidence="22">
    <location>
        <begin position="398"/>
        <end position="449"/>
    </location>
</feature>
<dbReference type="FunFam" id="1.10.287.130:FF:000002">
    <property type="entry name" value="Two-component osmosensing histidine kinase"/>
    <property type="match status" value="1"/>
</dbReference>
<dbReference type="SMART" id="SM00086">
    <property type="entry name" value="PAC"/>
    <property type="match status" value="2"/>
</dbReference>
<dbReference type="GO" id="GO:0006355">
    <property type="term" value="P:regulation of DNA-templated transcription"/>
    <property type="evidence" value="ECO:0007669"/>
    <property type="project" value="InterPro"/>
</dbReference>
<dbReference type="PANTHER" id="PTHR45339:SF1">
    <property type="entry name" value="HYBRID SIGNAL TRANSDUCTION HISTIDINE KINASE J"/>
    <property type="match status" value="1"/>
</dbReference>
<keyword evidence="7 19" id="KW-0812">Transmembrane</keyword>
<evidence type="ECO:0000313" key="26">
    <source>
        <dbReference type="EMBL" id="PNG09106.1"/>
    </source>
</evidence>
<dbReference type="EMBL" id="POUT01000007">
    <property type="protein sequence ID" value="PNG09106.1"/>
    <property type="molecule type" value="Genomic_DNA"/>
</dbReference>
<dbReference type="PRINTS" id="PR00344">
    <property type="entry name" value="BCTRLSENSOR"/>
</dbReference>
<evidence type="ECO:0000256" key="19">
    <source>
        <dbReference type="SAM" id="Phobius"/>
    </source>
</evidence>
<evidence type="ECO:0000256" key="17">
    <source>
        <dbReference type="PROSITE-ProRule" id="PRU00169"/>
    </source>
</evidence>
<evidence type="ECO:0000256" key="5">
    <source>
        <dbReference type="ARBA" id="ARBA00022553"/>
    </source>
</evidence>
<evidence type="ECO:0000256" key="4">
    <source>
        <dbReference type="ARBA" id="ARBA00022475"/>
    </source>
</evidence>
<sequence>MKLRKLSNLVSLLVMGLLGMACISVLLAFALAQERRDGLLELQRASEMLNRFQRANEALTDATEGYAYTRQPHYLEAYRQAVERFGGREPLLATLHQYPVLESERALLEQARQASARLTAMEAAVFAFAEGGDGTTALDTIYGTRYRQHKMALNDLIGDIAQNMRNRMPAVLEQLNRKVQHAMLAALLAMALTLLLVLVTLFYLYKRKVLDPLEDLTRKTHRLAQGERGLDFSQAENNELGNLSRALQDYQNTMAELESQRLKLRSTESWYRHIIEASPDPMVVVDDRGIILMANPRMHETFGYQPGELLGLDADLLVPARFRTKHALMREAFLQRGGTLAVGSRAGSYIGQTKSGRELPLEMSMTRMPYLDEQGICLCAVLRDVSQRMAYEQTIADQLNFKRVLLNTLPYPVFFKDVQGRYLGFNQAFLDAFALREDDLLGKTVQDLIRLPADKRDFFQERNQELLCQGGTLTLEAEIPLADGHVHPVIYSLASFTDSEQRISGLVGTLIDIGAQKESERVIGEARRLAEEAARMKSDFLANMSHEIRTPMNVIIGMSHLALQSDLAPGQRNYIEKVHGAAQGLLGIINDILDFSKIEAGKLAFEQAHFQLDEVMHNLADLSVINAQDKGLELLFDIATDVPTALVGDQLRLGQVLLNLLSNAIKFTEHGEVKVAIRVEAFGEEDVSLRFEVSDTGIGIAEDDRRKLFQAFTQADSSTSRRHGGTGLGLTISKRLVEMMHGAIGVESTPGAGSTFWFSARFGLQQEQRELPVCDEDVRGMRILVVDDNASARQIFTAMLGSLGFVVATLSRGEDAIDELLRAQQQGHPYRLVIMDWLMPGMGGVEAVRHIRASQVAETPLFVMATAYSRDELLASLGDLPIEAVLIKPVTPSILLNTILNAFGKQAARQPQRNLLASEYRQAREALRGAHLLLVEDNPVNQEMAVDILDQAGIHVDVAEHGAQALEMLLHGDYDGVLMDCQMPVMDGFEATRRIRQQLGLLDLPVLAMTANAMAGDKESCLAAGMNAHIAKPIDVQRLFITLRQWITPRQAPPAPAIAEPPANVALLPAIPALSQQAQALDRLAGDAALLQHLIRRFGETQADSVERIRQALAEDDRASAARIAHTLKGLAATIGAAQLAEQAATLEQQLRQPQHAPTAVAALEQTLERLLEDIHHALPPPAQEEPPEQVAGERQLLLGQLDRLATLLRADDAAALREAPGIVEQLRVMQRRATADELNGLVARYAFDEALALVAELTREMTGNRDAHVASAQPHRQG</sequence>
<dbReference type="InterPro" id="IPR003660">
    <property type="entry name" value="HAMP_dom"/>
</dbReference>
<dbReference type="PROSITE" id="PS50112">
    <property type="entry name" value="PAS"/>
    <property type="match status" value="2"/>
</dbReference>
<comment type="subcellular location">
    <subcellularLocation>
        <location evidence="2">Cell membrane</location>
        <topology evidence="2">Multi-pass membrane protein</topology>
    </subcellularLocation>
</comment>
<dbReference type="Proteomes" id="UP000236023">
    <property type="component" value="Unassembled WGS sequence"/>
</dbReference>
<dbReference type="Pfam" id="PF00072">
    <property type="entry name" value="Response_reg"/>
    <property type="match status" value="2"/>
</dbReference>
<keyword evidence="8" id="KW-0547">Nucleotide-binding</keyword>
<feature type="domain" description="PAC" evidence="23">
    <location>
        <begin position="473"/>
        <end position="525"/>
    </location>
</feature>
<dbReference type="SUPFAM" id="SSF47226">
    <property type="entry name" value="Histidine-containing phosphotransfer domain, HPT domain"/>
    <property type="match status" value="1"/>
</dbReference>
<dbReference type="PROSITE" id="PS50109">
    <property type="entry name" value="HIS_KIN"/>
    <property type="match status" value="1"/>
</dbReference>
<evidence type="ECO:0000256" key="8">
    <source>
        <dbReference type="ARBA" id="ARBA00022741"/>
    </source>
</evidence>
<dbReference type="PROSITE" id="PS51257">
    <property type="entry name" value="PROKAR_LIPOPROTEIN"/>
    <property type="match status" value="1"/>
</dbReference>
<evidence type="ECO:0000259" key="25">
    <source>
        <dbReference type="PROSITE" id="PS50894"/>
    </source>
</evidence>
<dbReference type="SUPFAM" id="SSF47384">
    <property type="entry name" value="Homodimeric domain of signal transducing histidine kinase"/>
    <property type="match status" value="1"/>
</dbReference>
<dbReference type="CDD" id="cd17546">
    <property type="entry name" value="REC_hyHK_CKI1_RcsC-like"/>
    <property type="match status" value="2"/>
</dbReference>
<dbReference type="Pfam" id="PF00512">
    <property type="entry name" value="HisKA"/>
    <property type="match status" value="1"/>
</dbReference>
<feature type="coiled-coil region" evidence="18">
    <location>
        <begin position="233"/>
        <end position="267"/>
    </location>
</feature>
<dbReference type="GO" id="GO:0005524">
    <property type="term" value="F:ATP binding"/>
    <property type="evidence" value="ECO:0007669"/>
    <property type="project" value="UniProtKB-KW"/>
</dbReference>
<comment type="subunit">
    <text evidence="14">At low DSF concentrations, interacts with RpfF.</text>
</comment>
<dbReference type="SUPFAM" id="SSF55785">
    <property type="entry name" value="PYP-like sensor domain (PAS domain)"/>
    <property type="match status" value="2"/>
</dbReference>
<feature type="modified residue" description="Phosphohistidine" evidence="16">
    <location>
        <position position="1126"/>
    </location>
</feature>
<keyword evidence="9" id="KW-0418">Kinase</keyword>
<dbReference type="InterPro" id="IPR013767">
    <property type="entry name" value="PAS_fold"/>
</dbReference>
<dbReference type="InterPro" id="IPR013656">
    <property type="entry name" value="PAS_4"/>
</dbReference>
<dbReference type="CDD" id="cd00088">
    <property type="entry name" value="HPT"/>
    <property type="match status" value="1"/>
</dbReference>
<dbReference type="InterPro" id="IPR036641">
    <property type="entry name" value="HPT_dom_sf"/>
</dbReference>
<evidence type="ECO:0000256" key="3">
    <source>
        <dbReference type="ARBA" id="ARBA00012438"/>
    </source>
</evidence>
<evidence type="ECO:0000259" key="23">
    <source>
        <dbReference type="PROSITE" id="PS50113"/>
    </source>
</evidence>
<dbReference type="GO" id="GO:0000155">
    <property type="term" value="F:phosphorelay sensor kinase activity"/>
    <property type="evidence" value="ECO:0007669"/>
    <property type="project" value="InterPro"/>
</dbReference>
<dbReference type="PANTHER" id="PTHR45339">
    <property type="entry name" value="HYBRID SIGNAL TRANSDUCTION HISTIDINE KINASE J"/>
    <property type="match status" value="1"/>
</dbReference>
<dbReference type="InterPro" id="IPR000014">
    <property type="entry name" value="PAS"/>
</dbReference>
<keyword evidence="4" id="KW-1003">Cell membrane</keyword>
<dbReference type="FunFam" id="3.30.565.10:FF:000010">
    <property type="entry name" value="Sensor histidine kinase RcsC"/>
    <property type="match status" value="1"/>
</dbReference>
<feature type="modified residue" description="4-aspartylphosphate" evidence="17">
    <location>
        <position position="836"/>
    </location>
</feature>
<reference evidence="26 27" key="1">
    <citation type="submission" date="2018-01" db="EMBL/GenBank/DDBJ databases">
        <title>Denitrification phenotypes of diverse strains of Pseudomonas stutzeri.</title>
        <authorList>
            <person name="Milligan D.A."/>
            <person name="Bergaust L."/>
            <person name="Bakken L.R."/>
            <person name="Frostegard A."/>
        </authorList>
    </citation>
    <scope>NUCLEOTIDE SEQUENCE [LARGE SCALE GENOMIC DNA]</scope>
    <source>
        <strain evidence="26 27">24a75</strain>
    </source>
</reference>
<comment type="caution">
    <text evidence="26">The sequence shown here is derived from an EMBL/GenBank/DDBJ whole genome shotgun (WGS) entry which is preliminary data.</text>
</comment>
<keyword evidence="18" id="KW-0175">Coiled coil</keyword>
<dbReference type="RefSeq" id="WP_102894792.1">
    <property type="nucleotide sequence ID" value="NZ_JAMOHU010000003.1"/>
</dbReference>
<proteinExistence type="predicted"/>
<dbReference type="SMART" id="SM00073">
    <property type="entry name" value="HPT"/>
    <property type="match status" value="1"/>
</dbReference>
<dbReference type="PROSITE" id="PS50885">
    <property type="entry name" value="HAMP"/>
    <property type="match status" value="1"/>
</dbReference>
<dbReference type="PROSITE" id="PS50113">
    <property type="entry name" value="PAC"/>
    <property type="match status" value="1"/>
</dbReference>
<dbReference type="Gene3D" id="1.20.120.160">
    <property type="entry name" value="HPT domain"/>
    <property type="match status" value="1"/>
</dbReference>
<dbReference type="InterPro" id="IPR001789">
    <property type="entry name" value="Sig_transdc_resp-reg_receiver"/>
</dbReference>
<protein>
    <recommendedName>
        <fullName evidence="15">Sensory/regulatory protein RpfC</fullName>
        <ecNumber evidence="3">2.7.13.3</ecNumber>
    </recommendedName>
</protein>
<evidence type="ECO:0000256" key="11">
    <source>
        <dbReference type="ARBA" id="ARBA00022989"/>
    </source>
</evidence>
<evidence type="ECO:0000256" key="16">
    <source>
        <dbReference type="PROSITE-ProRule" id="PRU00110"/>
    </source>
</evidence>
<dbReference type="SMART" id="SM00387">
    <property type="entry name" value="HATPase_c"/>
    <property type="match status" value="1"/>
</dbReference>
<evidence type="ECO:0000256" key="13">
    <source>
        <dbReference type="ARBA" id="ARBA00023136"/>
    </source>
</evidence>
<evidence type="ECO:0000313" key="27">
    <source>
        <dbReference type="Proteomes" id="UP000236023"/>
    </source>
</evidence>
<dbReference type="PROSITE" id="PS50110">
    <property type="entry name" value="RESPONSE_REGULATORY"/>
    <property type="match status" value="2"/>
</dbReference>
<dbReference type="NCBIfam" id="TIGR00229">
    <property type="entry name" value="sensory_box"/>
    <property type="match status" value="2"/>
</dbReference>